<proteinExistence type="predicted"/>
<sequence>MVSHECADVRVVGPDNDDDGQEVVVLVSTFELRIVNASEATLWPGSYVVHPVAFVQPSGPRTGQWAYGVVLRYEVNTQGTWLSVLAGLDTVSVKFSEPLRVIKADPITYALQVGATVSDMVLNLKELLQQQDTTIAAFRKRRGDPLASVQSTLTTPFIPGKCITLIRPNNLSVVSVRHQHVLDCLAGSRKKNALDLFGDPSAHVLLDPTATAAQTPVRSKQPDDLLSISSETDDDDIKEVRQMHRTLGKRSRSLETPLEAPRTRLRPATSDLDGNNDDDDQDRGSF</sequence>
<feature type="region of interest" description="Disordered" evidence="1">
    <location>
        <begin position="213"/>
        <end position="286"/>
    </location>
</feature>
<dbReference type="AlphaFoldDB" id="A0A8T1V5B6"/>
<evidence type="ECO:0000313" key="3">
    <source>
        <dbReference type="Proteomes" id="UP000694044"/>
    </source>
</evidence>
<dbReference type="EMBL" id="JAGDFM010001408">
    <property type="protein sequence ID" value="KAG7375238.1"/>
    <property type="molecule type" value="Genomic_DNA"/>
</dbReference>
<accession>A0A8T1V5B6</accession>
<evidence type="ECO:0000313" key="2">
    <source>
        <dbReference type="EMBL" id="KAG7375238.1"/>
    </source>
</evidence>
<reference evidence="2" key="1">
    <citation type="submission" date="2021-02" db="EMBL/GenBank/DDBJ databases">
        <authorList>
            <person name="Palmer J.M."/>
        </authorList>
    </citation>
    <scope>NUCLEOTIDE SEQUENCE</scope>
    <source>
        <strain evidence="2">SCRP734</strain>
    </source>
</reference>
<feature type="compositionally biased region" description="Acidic residues" evidence="1">
    <location>
        <begin position="274"/>
        <end position="286"/>
    </location>
</feature>
<dbReference type="OrthoDB" id="109765at2759"/>
<organism evidence="2 3">
    <name type="scientific">Phytophthora pseudosyringae</name>
    <dbReference type="NCBI Taxonomy" id="221518"/>
    <lineage>
        <taxon>Eukaryota</taxon>
        <taxon>Sar</taxon>
        <taxon>Stramenopiles</taxon>
        <taxon>Oomycota</taxon>
        <taxon>Peronosporomycetes</taxon>
        <taxon>Peronosporales</taxon>
        <taxon>Peronosporaceae</taxon>
        <taxon>Phytophthora</taxon>
    </lineage>
</organism>
<name>A0A8T1V5B6_9STRA</name>
<dbReference type="Proteomes" id="UP000694044">
    <property type="component" value="Unassembled WGS sequence"/>
</dbReference>
<comment type="caution">
    <text evidence="2">The sequence shown here is derived from an EMBL/GenBank/DDBJ whole genome shotgun (WGS) entry which is preliminary data.</text>
</comment>
<gene>
    <name evidence="2" type="ORF">PHYPSEUDO_002368</name>
</gene>
<evidence type="ECO:0000256" key="1">
    <source>
        <dbReference type="SAM" id="MobiDB-lite"/>
    </source>
</evidence>
<keyword evidence="3" id="KW-1185">Reference proteome</keyword>
<protein>
    <submittedName>
        <fullName evidence="2">Uncharacterized protein</fullName>
    </submittedName>
</protein>